<reference evidence="3 4" key="1">
    <citation type="submission" date="2015-01" db="EMBL/GenBank/DDBJ databases">
        <title>Comparative genomics of the lactic acid bacteria isolated from the honey bee gut.</title>
        <authorList>
            <person name="Ellegaard K.M."/>
            <person name="Tamarit D."/>
            <person name="Javelind E."/>
            <person name="Olofsson T."/>
            <person name="Andersson S.G."/>
            <person name="Vasquez A."/>
        </authorList>
    </citation>
    <scope>NUCLEOTIDE SEQUENCE [LARGE SCALE GENOMIC DNA]</scope>
    <source>
        <strain evidence="3 4">Bin4</strain>
    </source>
</reference>
<evidence type="ECO:0000313" key="3">
    <source>
        <dbReference type="EMBL" id="KJY60475.1"/>
    </source>
</evidence>
<name>A0A0F4LPF0_9LACO</name>
<dbReference type="Proteomes" id="UP000033558">
    <property type="component" value="Unassembled WGS sequence"/>
</dbReference>
<feature type="signal peptide" evidence="1">
    <location>
        <begin position="1"/>
        <end position="26"/>
    </location>
</feature>
<feature type="domain" description="LysM" evidence="2">
    <location>
        <begin position="28"/>
        <end position="75"/>
    </location>
</feature>
<keyword evidence="1" id="KW-0732">Signal</keyword>
<dbReference type="OrthoDB" id="117366at2"/>
<dbReference type="SUPFAM" id="SSF54106">
    <property type="entry name" value="LysM domain"/>
    <property type="match status" value="1"/>
</dbReference>
<proteinExistence type="predicted"/>
<dbReference type="STRING" id="1218492.JG30_16020"/>
<sequence length="210" mass="22615">MKVKQAAVATVLGMVSFFGVSEVAHADSIYTVKPGDTLSGILMQTKKSLNSMNQVAADNNIADVNLIYPGQKLVFKDDGHVALASQSQVQNNPEANTVQQAVADSQEQTAAQNNQSVQAVQATRSPYYTTAPATPSNSDAAARDWIAARESGGSYSATNGNYIGKYQLSASYLNGDYSPANQERVANNYVVSRYGSWTAAQQFWQSHGWY</sequence>
<dbReference type="InterPro" id="IPR036779">
    <property type="entry name" value="LysM_dom_sf"/>
</dbReference>
<dbReference type="PATRIC" id="fig|1218492.5.peg.1659"/>
<dbReference type="InterPro" id="IPR018392">
    <property type="entry name" value="LysM"/>
</dbReference>
<feature type="chain" id="PRO_5002472447" evidence="1">
    <location>
        <begin position="27"/>
        <end position="210"/>
    </location>
</feature>
<dbReference type="HOGENOM" id="CLU_077123_0_0_9"/>
<dbReference type="Gene3D" id="3.10.350.10">
    <property type="entry name" value="LysM domain"/>
    <property type="match status" value="1"/>
</dbReference>
<accession>A0A0F4LPF0</accession>
<evidence type="ECO:0000259" key="2">
    <source>
        <dbReference type="PROSITE" id="PS51782"/>
    </source>
</evidence>
<protein>
    <submittedName>
        <fullName evidence="3">Peptidoglycan binding protein</fullName>
    </submittedName>
</protein>
<keyword evidence="4" id="KW-1185">Reference proteome</keyword>
<dbReference type="Pfam" id="PF01476">
    <property type="entry name" value="LysM"/>
    <property type="match status" value="1"/>
</dbReference>
<dbReference type="PROSITE" id="PS51782">
    <property type="entry name" value="LYSM"/>
    <property type="match status" value="1"/>
</dbReference>
<evidence type="ECO:0000256" key="1">
    <source>
        <dbReference type="SAM" id="SignalP"/>
    </source>
</evidence>
<gene>
    <name evidence="3" type="ORF">JG30_16020</name>
</gene>
<comment type="caution">
    <text evidence="3">The sequence shown here is derived from an EMBL/GenBank/DDBJ whole genome shotgun (WGS) entry which is preliminary data.</text>
</comment>
<dbReference type="CDD" id="cd00118">
    <property type="entry name" value="LysM"/>
    <property type="match status" value="1"/>
</dbReference>
<organism evidence="3 4">
    <name type="scientific">Bombilactobacillus mellifer</name>
    <dbReference type="NCBI Taxonomy" id="1218492"/>
    <lineage>
        <taxon>Bacteria</taxon>
        <taxon>Bacillati</taxon>
        <taxon>Bacillota</taxon>
        <taxon>Bacilli</taxon>
        <taxon>Lactobacillales</taxon>
        <taxon>Lactobacillaceae</taxon>
        <taxon>Bombilactobacillus</taxon>
    </lineage>
</organism>
<dbReference type="RefSeq" id="WP_046317840.1">
    <property type="nucleotide sequence ID" value="NZ_JAMBJK010000009.1"/>
</dbReference>
<evidence type="ECO:0000313" key="4">
    <source>
        <dbReference type="Proteomes" id="UP000033558"/>
    </source>
</evidence>
<dbReference type="SMART" id="SM00257">
    <property type="entry name" value="LysM"/>
    <property type="match status" value="1"/>
</dbReference>
<dbReference type="EMBL" id="JXJQ01000011">
    <property type="protein sequence ID" value="KJY60475.1"/>
    <property type="molecule type" value="Genomic_DNA"/>
</dbReference>
<dbReference type="AlphaFoldDB" id="A0A0F4LPF0"/>